<evidence type="ECO:0000313" key="2">
    <source>
        <dbReference type="Proteomes" id="UP001519460"/>
    </source>
</evidence>
<dbReference type="EMBL" id="JACVVK020000056">
    <property type="protein sequence ID" value="KAK7497661.1"/>
    <property type="molecule type" value="Genomic_DNA"/>
</dbReference>
<feature type="non-terminal residue" evidence="1">
    <location>
        <position position="78"/>
    </location>
</feature>
<comment type="caution">
    <text evidence="1">The sequence shown here is derived from an EMBL/GenBank/DDBJ whole genome shotgun (WGS) entry which is preliminary data.</text>
</comment>
<feature type="non-terminal residue" evidence="1">
    <location>
        <position position="1"/>
    </location>
</feature>
<protein>
    <submittedName>
        <fullName evidence="1">Uncharacterized protein</fullName>
    </submittedName>
</protein>
<proteinExistence type="predicted"/>
<sequence length="78" mass="8811">WPGLQQLLANDLSRMSEERVACREGSASEQIDGDQQFLKSFSKTWSGNLISHFVASTDSVASIPFPYWRFLVVTSMRV</sequence>
<accession>A0ABD0LEA2</accession>
<reference evidence="1 2" key="1">
    <citation type="journal article" date="2023" name="Sci. Data">
        <title>Genome assembly of the Korean intertidal mud-creeper Batillaria attramentaria.</title>
        <authorList>
            <person name="Patra A.K."/>
            <person name="Ho P.T."/>
            <person name="Jun S."/>
            <person name="Lee S.J."/>
            <person name="Kim Y."/>
            <person name="Won Y.J."/>
        </authorList>
    </citation>
    <scope>NUCLEOTIDE SEQUENCE [LARGE SCALE GENOMIC DNA]</scope>
    <source>
        <strain evidence="1">Wonlab-2016</strain>
    </source>
</reference>
<keyword evidence="2" id="KW-1185">Reference proteome</keyword>
<dbReference type="Proteomes" id="UP001519460">
    <property type="component" value="Unassembled WGS sequence"/>
</dbReference>
<gene>
    <name evidence="1" type="ORF">BaRGS_00011056</name>
</gene>
<evidence type="ECO:0000313" key="1">
    <source>
        <dbReference type="EMBL" id="KAK7497661.1"/>
    </source>
</evidence>
<dbReference type="AlphaFoldDB" id="A0ABD0LEA2"/>
<organism evidence="1 2">
    <name type="scientific">Batillaria attramentaria</name>
    <dbReference type="NCBI Taxonomy" id="370345"/>
    <lineage>
        <taxon>Eukaryota</taxon>
        <taxon>Metazoa</taxon>
        <taxon>Spiralia</taxon>
        <taxon>Lophotrochozoa</taxon>
        <taxon>Mollusca</taxon>
        <taxon>Gastropoda</taxon>
        <taxon>Caenogastropoda</taxon>
        <taxon>Sorbeoconcha</taxon>
        <taxon>Cerithioidea</taxon>
        <taxon>Batillariidae</taxon>
        <taxon>Batillaria</taxon>
    </lineage>
</organism>
<name>A0ABD0LEA2_9CAEN</name>